<feature type="transmembrane region" description="Helical" evidence="1">
    <location>
        <begin position="6"/>
        <end position="26"/>
    </location>
</feature>
<name>A0A1X9M7J0_9BACI</name>
<dbReference type="AlphaFoldDB" id="A0A1X9M7J0"/>
<evidence type="ECO:0000313" key="2">
    <source>
        <dbReference type="EMBL" id="ARK29376.1"/>
    </source>
</evidence>
<protein>
    <recommendedName>
        <fullName evidence="4">YceG-like family protein</fullName>
    </recommendedName>
</protein>
<organism evidence="2 3">
    <name type="scientific">Halalkalibacter krulwichiae</name>
    <dbReference type="NCBI Taxonomy" id="199441"/>
    <lineage>
        <taxon>Bacteria</taxon>
        <taxon>Bacillati</taxon>
        <taxon>Bacillota</taxon>
        <taxon>Bacilli</taxon>
        <taxon>Bacillales</taxon>
        <taxon>Bacillaceae</taxon>
        <taxon>Halalkalibacter</taxon>
    </lineage>
</organism>
<evidence type="ECO:0008006" key="4">
    <source>
        <dbReference type="Google" id="ProtNLM"/>
    </source>
</evidence>
<proteinExistence type="predicted"/>
<dbReference type="STRING" id="199441.BkAM31D_05660"/>
<dbReference type="RefSeq" id="WP_066153721.1">
    <property type="nucleotide sequence ID" value="NZ_CP020814.1"/>
</dbReference>
<sequence>MSSKGLQLFASGIFFATTGLLAVYLYSTENEELIKINPPLTVAEMREELETNGYLVVPAEELKELKKEIFHSEKNEHEQETIYILFLEIVPGMSSYDVADLLLAGKIINNREDFLQQVEHLRLSKSLKTGFYEVRSDMSIDEIVQIIS</sequence>
<reference evidence="2 3" key="1">
    <citation type="submission" date="2017-04" db="EMBL/GenBank/DDBJ databases">
        <title>Bacillus krulwichiae AM31D Genome sequencing and assembly.</title>
        <authorList>
            <person name="Krulwich T.A."/>
            <person name="Anastor L."/>
            <person name="Ehrlich R."/>
            <person name="Ehrlich G.D."/>
            <person name="Janto B."/>
        </authorList>
    </citation>
    <scope>NUCLEOTIDE SEQUENCE [LARGE SCALE GENOMIC DNA]</scope>
    <source>
        <strain evidence="2 3">AM31D</strain>
    </source>
</reference>
<keyword evidence="3" id="KW-1185">Reference proteome</keyword>
<keyword evidence="1" id="KW-0472">Membrane</keyword>
<keyword evidence="1" id="KW-0812">Transmembrane</keyword>
<accession>A0A1X9M7J0</accession>
<evidence type="ECO:0000313" key="3">
    <source>
        <dbReference type="Proteomes" id="UP000193006"/>
    </source>
</evidence>
<evidence type="ECO:0000256" key="1">
    <source>
        <dbReference type="SAM" id="Phobius"/>
    </source>
</evidence>
<dbReference type="KEGG" id="bkw:BkAM31D_05660"/>
<dbReference type="Proteomes" id="UP000193006">
    <property type="component" value="Chromosome"/>
</dbReference>
<dbReference type="Gene3D" id="3.30.1490.480">
    <property type="entry name" value="Endolytic murein transglycosylase"/>
    <property type="match status" value="1"/>
</dbReference>
<keyword evidence="1" id="KW-1133">Transmembrane helix</keyword>
<dbReference type="EMBL" id="CP020814">
    <property type="protein sequence ID" value="ARK29376.1"/>
    <property type="molecule type" value="Genomic_DNA"/>
</dbReference>
<gene>
    <name evidence="2" type="ORF">BkAM31D_05660</name>
</gene>